<evidence type="ECO:0000313" key="1">
    <source>
        <dbReference type="EMBL" id="CAH6720973.1"/>
    </source>
</evidence>
<comment type="caution">
    <text evidence="1">The sequence shown here is derived from an EMBL/GenBank/DDBJ whole genome shotgun (WGS) entry which is preliminary data.</text>
</comment>
<sequence>MTEEIDIYANKLKFKLKDAYYKLNKDVNVNSLNSLNSSTKLIITPLSSKNLKILHSKNLNRMKRLPLKSSPLRSKNFSNSININLGKISKPKNLKLFSIKKDSQFYNNSLNSVSKNLPLIPTNSFTTSFNSTSFNSFNSNVNNTSLKEELPPINKILKTPLKLSKSPLKDFTPNSLNVAKSLLQLGSGYY</sequence>
<evidence type="ECO:0000313" key="2">
    <source>
        <dbReference type="Proteomes" id="UP001152531"/>
    </source>
</evidence>
<gene>
    <name evidence="1" type="ORF">CLIB1444_05S00782</name>
</gene>
<organism evidence="1 2">
    <name type="scientific">[Candida] jaroonii</name>
    <dbReference type="NCBI Taxonomy" id="467808"/>
    <lineage>
        <taxon>Eukaryota</taxon>
        <taxon>Fungi</taxon>
        <taxon>Dikarya</taxon>
        <taxon>Ascomycota</taxon>
        <taxon>Saccharomycotina</taxon>
        <taxon>Pichiomycetes</taxon>
        <taxon>Debaryomycetaceae</taxon>
        <taxon>Yamadazyma</taxon>
    </lineage>
</organism>
<proteinExistence type="predicted"/>
<dbReference type="Proteomes" id="UP001152531">
    <property type="component" value="Unassembled WGS sequence"/>
</dbReference>
<reference evidence="1" key="1">
    <citation type="submission" date="2022-06" db="EMBL/GenBank/DDBJ databases">
        <authorList>
            <person name="Legras J.-L."/>
            <person name="Devillers H."/>
            <person name="Grondin C."/>
        </authorList>
    </citation>
    <scope>NUCLEOTIDE SEQUENCE</scope>
    <source>
        <strain evidence="1">CLIB 1444</strain>
    </source>
</reference>
<protein>
    <submittedName>
        <fullName evidence="1">Uncharacterized protein</fullName>
    </submittedName>
</protein>
<accession>A0ACA9Y7T8</accession>
<dbReference type="EMBL" id="CALSDN010000005">
    <property type="protein sequence ID" value="CAH6720973.1"/>
    <property type="molecule type" value="Genomic_DNA"/>
</dbReference>
<keyword evidence="2" id="KW-1185">Reference proteome</keyword>
<name>A0ACA9Y7T8_9ASCO</name>